<reference evidence="3 5" key="2">
    <citation type="submission" date="2019-03" db="EMBL/GenBank/DDBJ databases">
        <title>Genomic Encyclopedia of Type Strains, Phase IV (KMG-IV): sequencing the most valuable type-strain genomes for metagenomic binning, comparative biology and taxonomic classification.</title>
        <authorList>
            <person name="Goeker M."/>
        </authorList>
    </citation>
    <scope>NUCLEOTIDE SEQUENCE [LARGE SCALE GENOMIC DNA]</scope>
    <source>
        <strain evidence="3 5">DSM 3764</strain>
    </source>
</reference>
<keyword evidence="5" id="KW-1185">Reference proteome</keyword>
<dbReference type="InterPro" id="IPR011644">
    <property type="entry name" value="Heme_NO-bd"/>
</dbReference>
<dbReference type="Proteomes" id="UP000255108">
    <property type="component" value="Unassembled WGS sequence"/>
</dbReference>
<dbReference type="SUPFAM" id="SSF111126">
    <property type="entry name" value="Ligand-binding domain in the NO signalling and Golgi transport"/>
    <property type="match status" value="1"/>
</dbReference>
<dbReference type="Proteomes" id="UP000295794">
    <property type="component" value="Unassembled WGS sequence"/>
</dbReference>
<dbReference type="InterPro" id="IPR038158">
    <property type="entry name" value="H-NOX_domain_sf"/>
</dbReference>
<dbReference type="OrthoDB" id="7266652at2"/>
<protein>
    <submittedName>
        <fullName evidence="2">Heme NO binding</fullName>
    </submittedName>
    <submittedName>
        <fullName evidence="3">Heme-NO-binding protein</fullName>
    </submittedName>
</protein>
<evidence type="ECO:0000313" key="4">
    <source>
        <dbReference type="Proteomes" id="UP000255108"/>
    </source>
</evidence>
<name>A0A377SSZ6_9NEIS</name>
<dbReference type="GO" id="GO:0020037">
    <property type="term" value="F:heme binding"/>
    <property type="evidence" value="ECO:0007669"/>
    <property type="project" value="InterPro"/>
</dbReference>
<dbReference type="Gene3D" id="3.90.1520.10">
    <property type="entry name" value="H-NOX domain"/>
    <property type="match status" value="1"/>
</dbReference>
<reference evidence="2 4" key="1">
    <citation type="submission" date="2018-06" db="EMBL/GenBank/DDBJ databases">
        <authorList>
            <consortium name="Pathogen Informatics"/>
            <person name="Doyle S."/>
        </authorList>
    </citation>
    <scope>NUCLEOTIDE SEQUENCE [LARGE SCALE GENOMIC DNA]</scope>
    <source>
        <strain evidence="2 4">NCTC11159</strain>
    </source>
</reference>
<dbReference type="RefSeq" id="WP_115228853.1">
    <property type="nucleotide sequence ID" value="NZ_CAWOLO010000023.1"/>
</dbReference>
<sequence length="177" mass="19992">MKGIIFTEFLELVEQTWGDAMADQLLDETDLPSGGIYTAVGTYQHSEIISLVNALSEKSQLPVAKLLQIFGEHLFGRFVALYPSFFTHVEDPLDFLQGIEQIIHAEVRKLYPDAELPHFSAERLSPNALTLKYDSPRKMGDFAQGLLTGCIRYFGQPITLATENHADYDLFKLSRHE</sequence>
<accession>A0A377SSZ6</accession>
<dbReference type="Pfam" id="PF07700">
    <property type="entry name" value="HNOB"/>
    <property type="match status" value="1"/>
</dbReference>
<evidence type="ECO:0000313" key="3">
    <source>
        <dbReference type="EMBL" id="TCU81297.1"/>
    </source>
</evidence>
<organism evidence="2 4">
    <name type="scientific">Iodobacter fluviatilis</name>
    <dbReference type="NCBI Taxonomy" id="537"/>
    <lineage>
        <taxon>Bacteria</taxon>
        <taxon>Pseudomonadati</taxon>
        <taxon>Pseudomonadota</taxon>
        <taxon>Betaproteobacteria</taxon>
        <taxon>Neisseriales</taxon>
        <taxon>Chitinibacteraceae</taxon>
        <taxon>Iodobacter</taxon>
    </lineage>
</organism>
<dbReference type="AlphaFoldDB" id="A0A377SSZ6"/>
<dbReference type="InterPro" id="IPR024096">
    <property type="entry name" value="NO_sig/Golgi_transp_ligand-bd"/>
</dbReference>
<proteinExistence type="predicted"/>
<dbReference type="EMBL" id="UGHR01000003">
    <property type="protein sequence ID" value="STR45152.1"/>
    <property type="molecule type" value="Genomic_DNA"/>
</dbReference>
<evidence type="ECO:0000259" key="1">
    <source>
        <dbReference type="Pfam" id="PF07700"/>
    </source>
</evidence>
<gene>
    <name evidence="3" type="ORF">EV682_1239</name>
    <name evidence="2" type="ORF">NCTC11159_03699</name>
</gene>
<evidence type="ECO:0000313" key="2">
    <source>
        <dbReference type="EMBL" id="STR45152.1"/>
    </source>
</evidence>
<evidence type="ECO:0000313" key="5">
    <source>
        <dbReference type="Proteomes" id="UP000295794"/>
    </source>
</evidence>
<feature type="domain" description="Heme NO-binding" evidence="1">
    <location>
        <begin position="2"/>
        <end position="160"/>
    </location>
</feature>
<dbReference type="EMBL" id="SMBT01000023">
    <property type="protein sequence ID" value="TCU81297.1"/>
    <property type="molecule type" value="Genomic_DNA"/>
</dbReference>